<evidence type="ECO:0000313" key="2">
    <source>
        <dbReference type="EMBL" id="JAD63685.1"/>
    </source>
</evidence>
<feature type="chain" id="PRO_5002060578" evidence="1">
    <location>
        <begin position="23"/>
        <end position="149"/>
    </location>
</feature>
<accession>A0A0A9BRC5</accession>
<proteinExistence type="predicted"/>
<keyword evidence="1" id="KW-0732">Signal</keyword>
<organism evidence="2">
    <name type="scientific">Arundo donax</name>
    <name type="common">Giant reed</name>
    <name type="synonym">Donax arundinaceus</name>
    <dbReference type="NCBI Taxonomy" id="35708"/>
    <lineage>
        <taxon>Eukaryota</taxon>
        <taxon>Viridiplantae</taxon>
        <taxon>Streptophyta</taxon>
        <taxon>Embryophyta</taxon>
        <taxon>Tracheophyta</taxon>
        <taxon>Spermatophyta</taxon>
        <taxon>Magnoliopsida</taxon>
        <taxon>Liliopsida</taxon>
        <taxon>Poales</taxon>
        <taxon>Poaceae</taxon>
        <taxon>PACMAD clade</taxon>
        <taxon>Arundinoideae</taxon>
        <taxon>Arundineae</taxon>
        <taxon>Arundo</taxon>
    </lineage>
</organism>
<name>A0A0A9BRC5_ARUDO</name>
<reference evidence="2" key="1">
    <citation type="submission" date="2014-09" db="EMBL/GenBank/DDBJ databases">
        <authorList>
            <person name="Magalhaes I.L.F."/>
            <person name="Oliveira U."/>
            <person name="Santos F.R."/>
            <person name="Vidigal T.H.D.A."/>
            <person name="Brescovit A.D."/>
            <person name="Santos A.J."/>
        </authorList>
    </citation>
    <scope>NUCLEOTIDE SEQUENCE</scope>
    <source>
        <tissue evidence="2">Shoot tissue taken approximately 20 cm above the soil surface</tissue>
    </source>
</reference>
<feature type="signal peptide" evidence="1">
    <location>
        <begin position="1"/>
        <end position="22"/>
    </location>
</feature>
<reference evidence="2" key="2">
    <citation type="journal article" date="2015" name="Data Brief">
        <title>Shoot transcriptome of the giant reed, Arundo donax.</title>
        <authorList>
            <person name="Barrero R.A."/>
            <person name="Guerrero F.D."/>
            <person name="Moolhuijzen P."/>
            <person name="Goolsby J.A."/>
            <person name="Tidwell J."/>
            <person name="Bellgard S.E."/>
            <person name="Bellgard M.I."/>
        </authorList>
    </citation>
    <scope>NUCLEOTIDE SEQUENCE</scope>
    <source>
        <tissue evidence="2">Shoot tissue taken approximately 20 cm above the soil surface</tissue>
    </source>
</reference>
<dbReference type="AlphaFoldDB" id="A0A0A9BRC5"/>
<sequence>MLFHLLLPGLSAALSLFPSLYASVCPLSLSSIALRAPPGAAEGRQRAGKTTMAASSFTGAKLLAPVAARSGGDRAPLLPAAGAASARPRRGAEQTRLRTALAVSSDVLAGNKAAQAAAAHPVRKSLSRISIPNKMIKWGDLWFCQSVKF</sequence>
<protein>
    <submittedName>
        <fullName evidence="2">Uncharacterized protein</fullName>
    </submittedName>
</protein>
<dbReference type="EMBL" id="GBRH01234210">
    <property type="protein sequence ID" value="JAD63685.1"/>
    <property type="molecule type" value="Transcribed_RNA"/>
</dbReference>
<evidence type="ECO:0000256" key="1">
    <source>
        <dbReference type="SAM" id="SignalP"/>
    </source>
</evidence>